<evidence type="ECO:0000313" key="2">
    <source>
        <dbReference type="Proteomes" id="UP000199513"/>
    </source>
</evidence>
<keyword evidence="2" id="KW-1185">Reference proteome</keyword>
<proteinExistence type="predicted"/>
<organism evidence="1 2">
    <name type="scientific">Thermoflexibacter ruber</name>
    <dbReference type="NCBI Taxonomy" id="1003"/>
    <lineage>
        <taxon>Bacteria</taxon>
        <taxon>Pseudomonadati</taxon>
        <taxon>Bacteroidota</taxon>
        <taxon>Cytophagia</taxon>
        <taxon>Cytophagales</taxon>
        <taxon>Thermoflexibacteraceae</taxon>
        <taxon>Thermoflexibacter</taxon>
    </lineage>
</organism>
<protein>
    <submittedName>
        <fullName evidence="1">Uncharacterized protein</fullName>
    </submittedName>
</protein>
<dbReference type="Proteomes" id="UP000199513">
    <property type="component" value="Unassembled WGS sequence"/>
</dbReference>
<dbReference type="STRING" id="1003.SAMN04488541_104113"/>
<reference evidence="1 2" key="1">
    <citation type="submission" date="2016-10" db="EMBL/GenBank/DDBJ databases">
        <authorList>
            <person name="de Groot N.N."/>
        </authorList>
    </citation>
    <scope>NUCLEOTIDE SEQUENCE [LARGE SCALE GENOMIC DNA]</scope>
    <source>
        <strain>GEY</strain>
        <strain evidence="2">DSM 9560</strain>
    </source>
</reference>
<evidence type="ECO:0000313" key="1">
    <source>
        <dbReference type="EMBL" id="SFF48882.1"/>
    </source>
</evidence>
<dbReference type="EMBL" id="FONY01000041">
    <property type="protein sequence ID" value="SFF48882.1"/>
    <property type="molecule type" value="Genomic_DNA"/>
</dbReference>
<dbReference type="RefSeq" id="WP_143090986.1">
    <property type="nucleotide sequence ID" value="NZ_FONY01000041.1"/>
</dbReference>
<name>A0A1I2J2C9_9BACT</name>
<gene>
    <name evidence="1" type="ORF">SAMN04488541_104113</name>
</gene>
<accession>A0A1I2J2C9</accession>
<sequence>MIVRGMFKNLFLMYLCLFFLLFSNLSSFAQNREGWEFLSWDMKMRQVQDSLTERKIFYTYDLNEGKGTYIKFKIADYEAYEVNLFFHTENQLLYQVNTKRKFSLKENQEAEIELERVVSALREAWGAPIKETMDKTAPFCQYEIVWELEKNLVSVTYCKTSSISLTINYNKRS</sequence>
<dbReference type="AlphaFoldDB" id="A0A1I2J2C9"/>